<dbReference type="Pfam" id="PF17773">
    <property type="entry name" value="UPF0176_N"/>
    <property type="match status" value="1"/>
</dbReference>
<dbReference type="Gene3D" id="3.40.250.10">
    <property type="entry name" value="Rhodanese-like domain"/>
    <property type="match status" value="1"/>
</dbReference>
<comment type="similarity">
    <text evidence="1">Belongs to the TrhO family.</text>
</comment>
<dbReference type="Pfam" id="PF00581">
    <property type="entry name" value="Rhodanese"/>
    <property type="match status" value="1"/>
</dbReference>
<dbReference type="InterPro" id="IPR036873">
    <property type="entry name" value="Rhodanese-like_dom_sf"/>
</dbReference>
<dbReference type="InterPro" id="IPR020936">
    <property type="entry name" value="TrhO"/>
</dbReference>
<keyword evidence="5" id="KW-1185">Reference proteome</keyword>
<dbReference type="RefSeq" id="WP_131415576.1">
    <property type="nucleotide sequence ID" value="NZ_SJXE01000004.1"/>
</dbReference>
<dbReference type="HAMAP" id="MF_00469">
    <property type="entry name" value="TrhO"/>
    <property type="match status" value="1"/>
</dbReference>
<dbReference type="PANTHER" id="PTHR43268">
    <property type="entry name" value="THIOSULFATE SULFURTRANSFERASE/RHODANESE-LIKE DOMAIN-CONTAINING PROTEIN 2"/>
    <property type="match status" value="1"/>
</dbReference>
<dbReference type="SUPFAM" id="SSF52821">
    <property type="entry name" value="Rhodanese/Cell cycle control phosphatase"/>
    <property type="match status" value="1"/>
</dbReference>
<sequence length="334" mass="37818">MSDIVVCALYKFVSLPDFEQLRQPLLDTMNQHQIRGTLLLAAEGINGTVAGSRKGVDGLLQWLSQDPRLANIEHKESFTDQAPFHRTKVKLKKEIVTMGVEGIDPQQVVGTYVEPKDWNELISDPDVVLVDTRNDYEIQVGTFQGAVNPQTESFREFPDYVAKNLDKKQHKKVAMFCTGGIRCEKSTAYLKEQGFDEVYHLKGGILKYLEEVPEENTLWQGECFVFDERVTVNHQMEKGNYDQCNACRLPITEQDKQSEKFALGISCPHCYDKVTDEQRARFAERQKQVELAKHRGEAHIGADAAEAIAQRKQRKQAQKLAQKAQTSAAASSKR</sequence>
<feature type="region of interest" description="Disordered" evidence="2">
    <location>
        <begin position="308"/>
        <end position="334"/>
    </location>
</feature>
<evidence type="ECO:0000256" key="1">
    <source>
        <dbReference type="HAMAP-Rule" id="MF_00469"/>
    </source>
</evidence>
<protein>
    <recommendedName>
        <fullName evidence="1">tRNA uridine(34) hydroxylase</fullName>
        <ecNumber evidence="1">1.14.-.-</ecNumber>
    </recommendedName>
    <alternativeName>
        <fullName evidence="1">tRNA hydroxylation protein O</fullName>
    </alternativeName>
</protein>
<dbReference type="PROSITE" id="PS50206">
    <property type="entry name" value="RHODANESE_3"/>
    <property type="match status" value="1"/>
</dbReference>
<dbReference type="Gene3D" id="3.30.70.100">
    <property type="match status" value="1"/>
</dbReference>
<dbReference type="InterPro" id="IPR040503">
    <property type="entry name" value="TRHO_N"/>
</dbReference>
<proteinExistence type="inferred from homology"/>
<gene>
    <name evidence="1" type="primary">trhO</name>
    <name evidence="4" type="ORF">EZV61_10900</name>
</gene>
<dbReference type="SMART" id="SM00450">
    <property type="entry name" value="RHOD"/>
    <property type="match status" value="1"/>
</dbReference>
<dbReference type="PANTHER" id="PTHR43268:SF3">
    <property type="entry name" value="RHODANESE-LIKE DOMAIN-CONTAINING PROTEIN 7-RELATED"/>
    <property type="match status" value="1"/>
</dbReference>
<evidence type="ECO:0000313" key="5">
    <source>
        <dbReference type="Proteomes" id="UP000292554"/>
    </source>
</evidence>
<comment type="function">
    <text evidence="1">Catalyzes oxygen-dependent 5-hydroxyuridine (ho5U) modification at position 34 in tRNAs.</text>
</comment>
<dbReference type="EC" id="1.14.-.-" evidence="1"/>
<accession>A0ABY2AL49</accession>
<dbReference type="CDD" id="cd01518">
    <property type="entry name" value="RHOD_YceA"/>
    <property type="match status" value="1"/>
</dbReference>
<comment type="catalytic activity">
    <reaction evidence="1">
        <text>uridine(34) in tRNA + AH2 + O2 = 5-hydroxyuridine(34) in tRNA + A + H2O</text>
        <dbReference type="Rhea" id="RHEA:64224"/>
        <dbReference type="Rhea" id="RHEA-COMP:11727"/>
        <dbReference type="Rhea" id="RHEA-COMP:13381"/>
        <dbReference type="ChEBI" id="CHEBI:13193"/>
        <dbReference type="ChEBI" id="CHEBI:15377"/>
        <dbReference type="ChEBI" id="CHEBI:15379"/>
        <dbReference type="ChEBI" id="CHEBI:17499"/>
        <dbReference type="ChEBI" id="CHEBI:65315"/>
        <dbReference type="ChEBI" id="CHEBI:136877"/>
    </reaction>
</comment>
<evidence type="ECO:0000256" key="2">
    <source>
        <dbReference type="SAM" id="MobiDB-lite"/>
    </source>
</evidence>
<evidence type="ECO:0000313" key="4">
    <source>
        <dbReference type="EMBL" id="TCI03374.1"/>
    </source>
</evidence>
<dbReference type="NCBIfam" id="NF001136">
    <property type="entry name" value="PRK00142.1-4"/>
    <property type="match status" value="1"/>
</dbReference>
<comment type="caution">
    <text evidence="4">The sequence shown here is derived from an EMBL/GenBank/DDBJ whole genome shotgun (WGS) entry which is preliminary data.</text>
</comment>
<feature type="domain" description="Rhodanese" evidence="3">
    <location>
        <begin position="123"/>
        <end position="217"/>
    </location>
</feature>
<feature type="compositionally biased region" description="Low complexity" evidence="2">
    <location>
        <begin position="318"/>
        <end position="334"/>
    </location>
</feature>
<dbReference type="Proteomes" id="UP000292554">
    <property type="component" value="Unassembled WGS sequence"/>
</dbReference>
<organism evidence="4 5">
    <name type="scientific">Corallincola luteus</name>
    <dbReference type="NCBI Taxonomy" id="1775177"/>
    <lineage>
        <taxon>Bacteria</taxon>
        <taxon>Pseudomonadati</taxon>
        <taxon>Pseudomonadota</taxon>
        <taxon>Gammaproteobacteria</taxon>
        <taxon>Alteromonadales</taxon>
        <taxon>Psychromonadaceae</taxon>
        <taxon>Corallincola</taxon>
    </lineage>
</organism>
<dbReference type="InterPro" id="IPR001763">
    <property type="entry name" value="Rhodanese-like_dom"/>
</dbReference>
<keyword evidence="1" id="KW-0819">tRNA processing</keyword>
<evidence type="ECO:0000259" key="3">
    <source>
        <dbReference type="PROSITE" id="PS50206"/>
    </source>
</evidence>
<dbReference type="EMBL" id="SJXE01000004">
    <property type="protein sequence ID" value="TCI03374.1"/>
    <property type="molecule type" value="Genomic_DNA"/>
</dbReference>
<name>A0ABY2AL49_9GAMM</name>
<reference evidence="4 5" key="1">
    <citation type="submission" date="2019-02" db="EMBL/GenBank/DDBJ databases">
        <title>Corallincola luteus sp. nov., a marine bacterium isolated from surface sediment of Bohai Sea in China.</title>
        <authorList>
            <person name="Ren Q."/>
        </authorList>
    </citation>
    <scope>NUCLEOTIDE SEQUENCE [LARGE SCALE GENOMIC DNA]</scope>
    <source>
        <strain evidence="4 5">DASS28</strain>
    </source>
</reference>
<keyword evidence="1" id="KW-0560">Oxidoreductase</keyword>